<evidence type="ECO:0000313" key="3">
    <source>
        <dbReference type="Proteomes" id="UP000287756"/>
    </source>
</evidence>
<dbReference type="Proteomes" id="UP000287756">
    <property type="component" value="Chromosome"/>
</dbReference>
<dbReference type="EMBL" id="CP026118">
    <property type="protein sequence ID" value="QAS51790.1"/>
    <property type="molecule type" value="Genomic_DNA"/>
</dbReference>
<dbReference type="KEGG" id="hli:HLI_05850"/>
<name>A0A410MAT5_9BACI</name>
<accession>A0A410MAT5</accession>
<proteinExistence type="predicted"/>
<feature type="chain" id="PRO_5039670081" description="DUF4367 domain-containing protein" evidence="1">
    <location>
        <begin position="20"/>
        <end position="161"/>
    </location>
</feature>
<evidence type="ECO:0000256" key="1">
    <source>
        <dbReference type="SAM" id="SignalP"/>
    </source>
</evidence>
<dbReference type="AlphaFoldDB" id="A0A410MAT5"/>
<sequence length="161" mass="18551">MYTITFLALVMCGCNTTHAVPNGYYDYDEDKVIAAVEQLPFNPALPDFIPIHMVSVVSDVYKENEAEVMDLSFYTTENDLLTIKFTEADDFPTSWVDQEKLPITDQIDGIYEDNHFSKKLSWQKGDITYVMTYRANVSTELNNEQRVTRQQLVEVARSFHS</sequence>
<evidence type="ECO:0008006" key="4">
    <source>
        <dbReference type="Google" id="ProtNLM"/>
    </source>
</evidence>
<keyword evidence="1" id="KW-0732">Signal</keyword>
<organism evidence="2 3">
    <name type="scientific">Halobacillus litoralis</name>
    <dbReference type="NCBI Taxonomy" id="45668"/>
    <lineage>
        <taxon>Bacteria</taxon>
        <taxon>Bacillati</taxon>
        <taxon>Bacillota</taxon>
        <taxon>Bacilli</taxon>
        <taxon>Bacillales</taxon>
        <taxon>Bacillaceae</taxon>
        <taxon>Halobacillus</taxon>
    </lineage>
</organism>
<reference evidence="2 3" key="1">
    <citation type="submission" date="2018-01" db="EMBL/GenBank/DDBJ databases">
        <title>The whole genome sequencing and assembly of Halobacillus litoralis ERB031 strain.</title>
        <authorList>
            <person name="Lee S.-J."/>
            <person name="Park M.-K."/>
            <person name="Kim J.-Y."/>
            <person name="Lee Y.-J."/>
            <person name="Yi H."/>
            <person name="Bahn Y.-S."/>
            <person name="Kim J.F."/>
            <person name="Lee D.-W."/>
        </authorList>
    </citation>
    <scope>NUCLEOTIDE SEQUENCE [LARGE SCALE GENOMIC DNA]</scope>
    <source>
        <strain evidence="2 3">ERB 031</strain>
    </source>
</reference>
<evidence type="ECO:0000313" key="2">
    <source>
        <dbReference type="EMBL" id="QAS51790.1"/>
    </source>
</evidence>
<feature type="signal peptide" evidence="1">
    <location>
        <begin position="1"/>
        <end position="19"/>
    </location>
</feature>
<dbReference type="RefSeq" id="WP_128523836.1">
    <property type="nucleotide sequence ID" value="NZ_CP026118.1"/>
</dbReference>
<gene>
    <name evidence="2" type="ORF">HLI_05850</name>
</gene>
<dbReference type="OrthoDB" id="2971753at2"/>
<protein>
    <recommendedName>
        <fullName evidence="4">DUF4367 domain-containing protein</fullName>
    </recommendedName>
</protein>